<dbReference type="RefSeq" id="WP_015185869.1">
    <property type="nucleotide sequence ID" value="NC_019738.1"/>
</dbReference>
<dbReference type="eggNOG" id="COG0515">
    <property type="taxonomic scope" value="Bacteria"/>
</dbReference>
<dbReference type="Proteomes" id="UP000010471">
    <property type="component" value="Chromosome"/>
</dbReference>
<keyword evidence="12" id="KW-1185">Reference proteome</keyword>
<dbReference type="HOGENOM" id="CLU_000288_135_5_3"/>
<name>K9WMV1_9CYAN</name>
<evidence type="ECO:0000313" key="12">
    <source>
        <dbReference type="Proteomes" id="UP000010471"/>
    </source>
</evidence>
<dbReference type="EC" id="2.7.11.1" evidence="1"/>
<dbReference type="KEGG" id="mic:Mic7113_6148"/>
<evidence type="ECO:0000256" key="2">
    <source>
        <dbReference type="ARBA" id="ARBA00022527"/>
    </source>
</evidence>
<feature type="domain" description="Protein kinase" evidence="10">
    <location>
        <begin position="18"/>
        <end position="288"/>
    </location>
</feature>
<comment type="catalytic activity">
    <reaction evidence="7">
        <text>L-threonyl-[protein] + ATP = O-phospho-L-threonyl-[protein] + ADP + H(+)</text>
        <dbReference type="Rhea" id="RHEA:46608"/>
        <dbReference type="Rhea" id="RHEA-COMP:11060"/>
        <dbReference type="Rhea" id="RHEA-COMP:11605"/>
        <dbReference type="ChEBI" id="CHEBI:15378"/>
        <dbReference type="ChEBI" id="CHEBI:30013"/>
        <dbReference type="ChEBI" id="CHEBI:30616"/>
        <dbReference type="ChEBI" id="CHEBI:61977"/>
        <dbReference type="ChEBI" id="CHEBI:456216"/>
        <dbReference type="EC" id="2.7.11.1"/>
    </reaction>
</comment>
<dbReference type="EMBL" id="CP003630">
    <property type="protein sequence ID" value="AFZ21740.1"/>
    <property type="molecule type" value="Genomic_DNA"/>
</dbReference>
<dbReference type="InterPro" id="IPR000719">
    <property type="entry name" value="Prot_kinase_dom"/>
</dbReference>
<dbReference type="Gene3D" id="3.30.200.20">
    <property type="entry name" value="Phosphorylase Kinase, domain 1"/>
    <property type="match status" value="1"/>
</dbReference>
<evidence type="ECO:0000256" key="8">
    <source>
        <dbReference type="ARBA" id="ARBA00048679"/>
    </source>
</evidence>
<comment type="catalytic activity">
    <reaction evidence="8">
        <text>L-seryl-[protein] + ATP = O-phospho-L-seryl-[protein] + ADP + H(+)</text>
        <dbReference type="Rhea" id="RHEA:17989"/>
        <dbReference type="Rhea" id="RHEA-COMP:9863"/>
        <dbReference type="Rhea" id="RHEA-COMP:11604"/>
        <dbReference type="ChEBI" id="CHEBI:15378"/>
        <dbReference type="ChEBI" id="CHEBI:29999"/>
        <dbReference type="ChEBI" id="CHEBI:30616"/>
        <dbReference type="ChEBI" id="CHEBI:83421"/>
        <dbReference type="ChEBI" id="CHEBI:456216"/>
        <dbReference type="EC" id="2.7.11.1"/>
    </reaction>
</comment>
<organism evidence="11 12">
    <name type="scientific">Allocoleopsis franciscana PCC 7113</name>
    <dbReference type="NCBI Taxonomy" id="1173027"/>
    <lineage>
        <taxon>Bacteria</taxon>
        <taxon>Bacillati</taxon>
        <taxon>Cyanobacteriota</taxon>
        <taxon>Cyanophyceae</taxon>
        <taxon>Coleofasciculales</taxon>
        <taxon>Coleofasciculaceae</taxon>
        <taxon>Allocoleopsis</taxon>
        <taxon>Allocoleopsis franciscana</taxon>
    </lineage>
</organism>
<dbReference type="PROSITE" id="PS50011">
    <property type="entry name" value="PROTEIN_KINASE_DOM"/>
    <property type="match status" value="1"/>
</dbReference>
<keyword evidence="2 11" id="KW-0723">Serine/threonine-protein kinase</keyword>
<dbReference type="PANTHER" id="PTHR24363:SF0">
    <property type="entry name" value="SERINE_THREONINE KINASE LIKE DOMAIN CONTAINING 1"/>
    <property type="match status" value="1"/>
</dbReference>
<reference evidence="11 12" key="1">
    <citation type="submission" date="2012-06" db="EMBL/GenBank/DDBJ databases">
        <title>Finished chromosome of genome of Microcoleus sp. PCC 7113.</title>
        <authorList>
            <consortium name="US DOE Joint Genome Institute"/>
            <person name="Gugger M."/>
            <person name="Coursin T."/>
            <person name="Rippka R."/>
            <person name="Tandeau De Marsac N."/>
            <person name="Huntemann M."/>
            <person name="Wei C.-L."/>
            <person name="Han J."/>
            <person name="Detter J.C."/>
            <person name="Han C."/>
            <person name="Tapia R."/>
            <person name="Chen A."/>
            <person name="Kyrpides N."/>
            <person name="Mavromatis K."/>
            <person name="Markowitz V."/>
            <person name="Szeto E."/>
            <person name="Ivanova N."/>
            <person name="Pagani I."/>
            <person name="Pati A."/>
            <person name="Goodwin L."/>
            <person name="Nordberg H.P."/>
            <person name="Cantor M.N."/>
            <person name="Hua S.X."/>
            <person name="Woyke T."/>
            <person name="Kerfeld C.A."/>
        </authorList>
    </citation>
    <scope>NUCLEOTIDE SEQUENCE [LARGE SCALE GENOMIC DNA]</scope>
    <source>
        <strain evidence="11 12">PCC 7113</strain>
    </source>
</reference>
<dbReference type="SUPFAM" id="SSF56112">
    <property type="entry name" value="Protein kinase-like (PK-like)"/>
    <property type="match status" value="1"/>
</dbReference>
<feature type="region of interest" description="Disordered" evidence="9">
    <location>
        <begin position="632"/>
        <end position="667"/>
    </location>
</feature>
<dbReference type="STRING" id="1173027.Mic7113_6148"/>
<proteinExistence type="predicted"/>
<keyword evidence="4" id="KW-0547">Nucleotide-binding</keyword>
<evidence type="ECO:0000256" key="5">
    <source>
        <dbReference type="ARBA" id="ARBA00022777"/>
    </source>
</evidence>
<dbReference type="Gene3D" id="1.10.510.10">
    <property type="entry name" value="Transferase(Phosphotransferase) domain 1"/>
    <property type="match status" value="1"/>
</dbReference>
<evidence type="ECO:0000259" key="10">
    <source>
        <dbReference type="PROSITE" id="PS50011"/>
    </source>
</evidence>
<feature type="compositionally biased region" description="Polar residues" evidence="9">
    <location>
        <begin position="328"/>
        <end position="338"/>
    </location>
</feature>
<dbReference type="PANTHER" id="PTHR24363">
    <property type="entry name" value="SERINE/THREONINE PROTEIN KINASE"/>
    <property type="match status" value="1"/>
</dbReference>
<keyword evidence="6" id="KW-0067">ATP-binding</keyword>
<evidence type="ECO:0000256" key="9">
    <source>
        <dbReference type="SAM" id="MobiDB-lite"/>
    </source>
</evidence>
<dbReference type="CDD" id="cd14014">
    <property type="entry name" value="STKc_PknB_like"/>
    <property type="match status" value="1"/>
</dbReference>
<feature type="region of interest" description="Disordered" evidence="9">
    <location>
        <begin position="328"/>
        <end position="353"/>
    </location>
</feature>
<sequence length="667" mass="74413">MNTETNQPVLGKFLNGRYKIVQVLSMGDFGHTYVAEDAWLSGTPQCVVKFFQPQGHHPKRGEICKRRFTSDAEALRKVGTHDQLPQFLDAFEDEHGFYLVRELIVGESLSVELPLDLYDNKRWSEVQCIKLLEDVLGLLEFVHRQGIIHGDIKPSNLIRRFSDGKLVLIDFGIAHSIPQSPVQPQIVAVHPAIAPVAIPPLGYIPAEQFSGQLCPSSDLYALGMIAIQALTGLDPLQLPINPSNGQIHWQKQAAVSDALACVLNSMVRYDFKSRYQSATDARTILKTLVIENPKTQELSDSSGSESVSGLAETDDLALCFHSVSRLPQSHVSPSSLKPQQPGDEQAKEKDKASNISQRWEYAREIAIACCPKLPPIMTGIGAGLATSNALAISFGLYSLLNTAPSNPALDLLERATQEYQAGNFEEALTLAKSIPTDSSVYQESVVTVQEWRSQWNKAATQFKVVEQALEEGRWRDVLEEARKAPDNAYWQYKLELLVEQAKPEVEAQAQHLLKQAYQLAAQKDFTGAITLIKQIPPETDTGSKIQPKLKEYTQKQQIKAERLLQQAYQQASERNFKSALNYLAQIPEETPSYETAQAKMVEYSRKQNFQEEVERQVRLTAKFPKLEMKLTKLAQSSKSSKGSSRLNPGNQLKEVAPKPALTKPVRR</sequence>
<protein>
    <recommendedName>
        <fullName evidence="1">non-specific serine/threonine protein kinase</fullName>
        <ecNumber evidence="1">2.7.11.1</ecNumber>
    </recommendedName>
</protein>
<dbReference type="GO" id="GO:0004674">
    <property type="term" value="F:protein serine/threonine kinase activity"/>
    <property type="evidence" value="ECO:0007669"/>
    <property type="project" value="UniProtKB-KW"/>
</dbReference>
<dbReference type="InterPro" id="IPR011009">
    <property type="entry name" value="Kinase-like_dom_sf"/>
</dbReference>
<dbReference type="OrthoDB" id="468998at2"/>
<gene>
    <name evidence="11" type="ORF">Mic7113_6148</name>
</gene>
<evidence type="ECO:0000256" key="4">
    <source>
        <dbReference type="ARBA" id="ARBA00022741"/>
    </source>
</evidence>
<keyword evidence="5 11" id="KW-0418">Kinase</keyword>
<dbReference type="Pfam" id="PF00069">
    <property type="entry name" value="Pkinase"/>
    <property type="match status" value="1"/>
</dbReference>
<evidence type="ECO:0000256" key="6">
    <source>
        <dbReference type="ARBA" id="ARBA00022840"/>
    </source>
</evidence>
<evidence type="ECO:0000256" key="3">
    <source>
        <dbReference type="ARBA" id="ARBA00022679"/>
    </source>
</evidence>
<accession>K9WMV1</accession>
<keyword evidence="3" id="KW-0808">Transferase</keyword>
<evidence type="ECO:0000256" key="7">
    <source>
        <dbReference type="ARBA" id="ARBA00047899"/>
    </source>
</evidence>
<dbReference type="GO" id="GO:0005524">
    <property type="term" value="F:ATP binding"/>
    <property type="evidence" value="ECO:0007669"/>
    <property type="project" value="UniProtKB-KW"/>
</dbReference>
<dbReference type="AlphaFoldDB" id="K9WMV1"/>
<evidence type="ECO:0000256" key="1">
    <source>
        <dbReference type="ARBA" id="ARBA00012513"/>
    </source>
</evidence>
<dbReference type="SMART" id="SM00220">
    <property type="entry name" value="S_TKc"/>
    <property type="match status" value="1"/>
</dbReference>
<evidence type="ECO:0000313" key="11">
    <source>
        <dbReference type="EMBL" id="AFZ21740.1"/>
    </source>
</evidence>